<gene>
    <name evidence="1" type="ORF">BJ138DRAFT_997470</name>
</gene>
<proteinExistence type="predicted"/>
<evidence type="ECO:0000313" key="1">
    <source>
        <dbReference type="EMBL" id="KAH7915647.1"/>
    </source>
</evidence>
<dbReference type="EMBL" id="MU267598">
    <property type="protein sequence ID" value="KAH7915647.1"/>
    <property type="molecule type" value="Genomic_DNA"/>
</dbReference>
<evidence type="ECO:0000313" key="2">
    <source>
        <dbReference type="Proteomes" id="UP000790377"/>
    </source>
</evidence>
<reference evidence="1" key="1">
    <citation type="journal article" date="2021" name="New Phytol.">
        <title>Evolutionary innovations through gain and loss of genes in the ectomycorrhizal Boletales.</title>
        <authorList>
            <person name="Wu G."/>
            <person name="Miyauchi S."/>
            <person name="Morin E."/>
            <person name="Kuo A."/>
            <person name="Drula E."/>
            <person name="Varga T."/>
            <person name="Kohler A."/>
            <person name="Feng B."/>
            <person name="Cao Y."/>
            <person name="Lipzen A."/>
            <person name="Daum C."/>
            <person name="Hundley H."/>
            <person name="Pangilinan J."/>
            <person name="Johnson J."/>
            <person name="Barry K."/>
            <person name="LaButti K."/>
            <person name="Ng V."/>
            <person name="Ahrendt S."/>
            <person name="Min B."/>
            <person name="Choi I.G."/>
            <person name="Park H."/>
            <person name="Plett J.M."/>
            <person name="Magnuson J."/>
            <person name="Spatafora J.W."/>
            <person name="Nagy L.G."/>
            <person name="Henrissat B."/>
            <person name="Grigoriev I.V."/>
            <person name="Yang Z.L."/>
            <person name="Xu J."/>
            <person name="Martin F.M."/>
        </authorList>
    </citation>
    <scope>NUCLEOTIDE SEQUENCE</scope>
    <source>
        <strain evidence="1">ATCC 28755</strain>
    </source>
</reference>
<organism evidence="1 2">
    <name type="scientific">Hygrophoropsis aurantiaca</name>
    <dbReference type="NCBI Taxonomy" id="72124"/>
    <lineage>
        <taxon>Eukaryota</taxon>
        <taxon>Fungi</taxon>
        <taxon>Dikarya</taxon>
        <taxon>Basidiomycota</taxon>
        <taxon>Agaricomycotina</taxon>
        <taxon>Agaricomycetes</taxon>
        <taxon>Agaricomycetidae</taxon>
        <taxon>Boletales</taxon>
        <taxon>Coniophorineae</taxon>
        <taxon>Hygrophoropsidaceae</taxon>
        <taxon>Hygrophoropsis</taxon>
    </lineage>
</organism>
<accession>A0ACB8ATI2</accession>
<keyword evidence="2" id="KW-1185">Reference proteome</keyword>
<dbReference type="Proteomes" id="UP000790377">
    <property type="component" value="Unassembled WGS sequence"/>
</dbReference>
<sequence length="85" mass="10273">MREYLWRQRVKFESTLALTMLEPWEKLLCLIIISTLTLLVVTGLFSYLPQHVVEMQHRATYYLWGQEGEERLFRQWVESPSLKEL</sequence>
<comment type="caution">
    <text evidence="1">The sequence shown here is derived from an EMBL/GenBank/DDBJ whole genome shotgun (WGS) entry which is preliminary data.</text>
</comment>
<name>A0ACB8ATI2_9AGAM</name>
<protein>
    <submittedName>
        <fullName evidence="1">Uncharacterized protein</fullName>
    </submittedName>
</protein>